<dbReference type="InterPro" id="IPR036565">
    <property type="entry name" value="Mur-like_cat_sf"/>
</dbReference>
<dbReference type="EC" id="6.3.2.9" evidence="9 10"/>
<dbReference type="InterPro" id="IPR013221">
    <property type="entry name" value="Mur_ligase_cen"/>
</dbReference>
<comment type="function">
    <text evidence="9 10">Cell wall formation. Catalyzes the addition of glutamate to the nucleotide precursor UDP-N-acetylmuramoyl-L-alanine (UMA).</text>
</comment>
<evidence type="ECO:0000256" key="1">
    <source>
        <dbReference type="ARBA" id="ARBA00004496"/>
    </source>
</evidence>
<dbReference type="Gene3D" id="3.40.1190.10">
    <property type="entry name" value="Mur-like, catalytic domain"/>
    <property type="match status" value="1"/>
</dbReference>
<dbReference type="Gene3D" id="3.40.50.720">
    <property type="entry name" value="NAD(P)-binding Rossmann-like Domain"/>
    <property type="match status" value="1"/>
</dbReference>
<accession>A0A1D7U7I9</accession>
<keyword evidence="9 10" id="KW-0573">Peptidoglycan synthesis</keyword>
<dbReference type="EMBL" id="CP017147">
    <property type="protein sequence ID" value="AOO83309.1"/>
    <property type="molecule type" value="Genomic_DNA"/>
</dbReference>
<dbReference type="Proteomes" id="UP000094969">
    <property type="component" value="Chromosome"/>
</dbReference>
<dbReference type="HAMAP" id="MF_00639">
    <property type="entry name" value="MurD"/>
    <property type="match status" value="1"/>
</dbReference>
<dbReference type="Gene3D" id="3.90.190.20">
    <property type="entry name" value="Mur ligase, C-terminal domain"/>
    <property type="match status" value="1"/>
</dbReference>
<evidence type="ECO:0000256" key="5">
    <source>
        <dbReference type="ARBA" id="ARBA00022618"/>
    </source>
</evidence>
<dbReference type="NCBIfam" id="TIGR01087">
    <property type="entry name" value="murD"/>
    <property type="match status" value="1"/>
</dbReference>
<keyword evidence="6 9" id="KW-0547">Nucleotide-binding</keyword>
<feature type="domain" description="Mur ligase C-terminal" evidence="11">
    <location>
        <begin position="327"/>
        <end position="443"/>
    </location>
</feature>
<dbReference type="GO" id="GO:0009252">
    <property type="term" value="P:peptidoglycan biosynthetic process"/>
    <property type="evidence" value="ECO:0007669"/>
    <property type="project" value="UniProtKB-UniRule"/>
</dbReference>
<keyword evidence="8 9" id="KW-0131">Cell cycle</keyword>
<dbReference type="SUPFAM" id="SSF53244">
    <property type="entry name" value="MurD-like peptide ligases, peptide-binding domain"/>
    <property type="match status" value="1"/>
</dbReference>
<dbReference type="SUPFAM" id="SSF53623">
    <property type="entry name" value="MurD-like peptide ligases, catalytic domain"/>
    <property type="match status" value="1"/>
</dbReference>
<dbReference type="PROSITE" id="PS01011">
    <property type="entry name" value="FOLYLPOLYGLU_SYNT_1"/>
    <property type="match status" value="1"/>
</dbReference>
<dbReference type="PANTHER" id="PTHR43692:SF1">
    <property type="entry name" value="UDP-N-ACETYLMURAMOYLALANINE--D-GLUTAMATE LIGASE"/>
    <property type="match status" value="1"/>
</dbReference>
<keyword evidence="9 10" id="KW-0961">Cell wall biogenesis/degradation</keyword>
<dbReference type="AlphaFoldDB" id="A0A1D7U7I9"/>
<dbReference type="GO" id="GO:0008764">
    <property type="term" value="F:UDP-N-acetylmuramoylalanine-D-glutamate ligase activity"/>
    <property type="evidence" value="ECO:0007669"/>
    <property type="project" value="UniProtKB-UniRule"/>
</dbReference>
<dbReference type="GO" id="GO:0008360">
    <property type="term" value="P:regulation of cell shape"/>
    <property type="evidence" value="ECO:0007669"/>
    <property type="project" value="UniProtKB-KW"/>
</dbReference>
<proteinExistence type="inferred from homology"/>
<evidence type="ECO:0000256" key="9">
    <source>
        <dbReference type="HAMAP-Rule" id="MF_00639"/>
    </source>
</evidence>
<dbReference type="STRING" id="1526658.BHK69_25245"/>
<comment type="similarity">
    <text evidence="9">Belongs to the MurCDEF family.</text>
</comment>
<dbReference type="GO" id="GO:0071555">
    <property type="term" value="P:cell wall organization"/>
    <property type="evidence" value="ECO:0007669"/>
    <property type="project" value="UniProtKB-KW"/>
</dbReference>
<organism evidence="13 14">
    <name type="scientific">Bosea vaviloviae</name>
    <dbReference type="NCBI Taxonomy" id="1526658"/>
    <lineage>
        <taxon>Bacteria</taxon>
        <taxon>Pseudomonadati</taxon>
        <taxon>Pseudomonadota</taxon>
        <taxon>Alphaproteobacteria</taxon>
        <taxon>Hyphomicrobiales</taxon>
        <taxon>Boseaceae</taxon>
        <taxon>Bosea</taxon>
    </lineage>
</organism>
<evidence type="ECO:0000313" key="13">
    <source>
        <dbReference type="EMBL" id="AOO83309.1"/>
    </source>
</evidence>
<feature type="binding site" evidence="9">
    <location>
        <begin position="121"/>
        <end position="127"/>
    </location>
    <ligand>
        <name>ATP</name>
        <dbReference type="ChEBI" id="CHEBI:30616"/>
    </ligand>
</feature>
<evidence type="ECO:0000256" key="10">
    <source>
        <dbReference type="RuleBase" id="RU003664"/>
    </source>
</evidence>
<sequence length="476" mass="49947">MTPVTVFRGKRLALFGLGGSGLATARALKAGGAEVAAWDDNQASRDKASAEGIPVVDLASADWAGFVAFILSPGVPLTHPQPHWTVEKARAAGVEIIGDVELFFRERAKIAPAAPVVCITGTNGKSTTTALIAHVLRQAGRDVQMGGNIGTAVLALEPPAQNRVHVIECSSYQIDLAPSLAPTVGIQMNLTPDHLDRHGTFENYGAIKERLVAQSDIAVIGVDDEPSKQMARRRAASGRPLVKISGEQPLDEGVFAGITANAGKLDTRIVQVRDGKPKVVANLAGIGSLRGSHNAQNAAAAFAACFALGLSAEEIAAGFKTYPGLAHRMEEIGRVGRVVFINDSKATNADSTEKALTSFRDIFWILGGKAKEGGIESLTRYFPNIAKAYLIGAASDLFAGTFDQDGRVAYERSGTLDVAVAAATRDAQAQPGEGEIAVLLSPACASFDQFPNFEVRGDVFRALVKALPGLVPFGAD</sequence>
<evidence type="ECO:0000313" key="14">
    <source>
        <dbReference type="Proteomes" id="UP000094969"/>
    </source>
</evidence>
<dbReference type="UniPathway" id="UPA00219"/>
<protein>
    <recommendedName>
        <fullName evidence="9 10">UDP-N-acetylmuramoylalanine--D-glutamate ligase</fullName>
        <ecNumber evidence="9 10">6.3.2.9</ecNumber>
    </recommendedName>
    <alternativeName>
        <fullName evidence="9">D-glutamic acid-adding enzyme</fullName>
    </alternativeName>
    <alternativeName>
        <fullName evidence="9">UDP-N-acetylmuramoyl-L-alanyl-D-glutamate synthetase</fullName>
    </alternativeName>
</protein>
<keyword evidence="5 9" id="KW-0132">Cell division</keyword>
<evidence type="ECO:0000256" key="8">
    <source>
        <dbReference type="ARBA" id="ARBA00023306"/>
    </source>
</evidence>
<name>A0A1D7U7I9_9HYPH</name>
<evidence type="ECO:0000256" key="3">
    <source>
        <dbReference type="ARBA" id="ARBA00022490"/>
    </source>
</evidence>
<comment type="pathway">
    <text evidence="2 9 10">Cell wall biogenesis; peptidoglycan biosynthesis.</text>
</comment>
<dbReference type="KEGG" id="bvv:BHK69_25245"/>
<evidence type="ECO:0000259" key="12">
    <source>
        <dbReference type="Pfam" id="PF08245"/>
    </source>
</evidence>
<keyword evidence="9 10" id="KW-0133">Cell shape</keyword>
<dbReference type="GO" id="GO:0005524">
    <property type="term" value="F:ATP binding"/>
    <property type="evidence" value="ECO:0007669"/>
    <property type="project" value="UniProtKB-UniRule"/>
</dbReference>
<dbReference type="InterPro" id="IPR036615">
    <property type="entry name" value="Mur_ligase_C_dom_sf"/>
</dbReference>
<reference evidence="13 14" key="1">
    <citation type="journal article" date="2015" name="Antonie Van Leeuwenhoek">
        <title>Bosea vaviloviae sp. nov., a new species of slow-growing rhizobia isolated from nodules of the relict species Vavilovia formosa (Stev.) Fed.</title>
        <authorList>
            <person name="Safronova V.I."/>
            <person name="Kuznetsova I.G."/>
            <person name="Sazanova A.L."/>
            <person name="Kimeklis A.K."/>
            <person name="Belimov A.A."/>
            <person name="Andronov E.E."/>
            <person name="Pinaev A.G."/>
            <person name="Chizhevskaya E.P."/>
            <person name="Pukhaev A.R."/>
            <person name="Popov K.P."/>
            <person name="Willems A."/>
            <person name="Tikhonovich I.A."/>
        </authorList>
    </citation>
    <scope>NUCLEOTIDE SEQUENCE [LARGE SCALE GENOMIC DNA]</scope>
    <source>
        <strain evidence="13 14">Vaf18</strain>
    </source>
</reference>
<evidence type="ECO:0000259" key="11">
    <source>
        <dbReference type="Pfam" id="PF02875"/>
    </source>
</evidence>
<feature type="domain" description="Mur ligase central" evidence="12">
    <location>
        <begin position="119"/>
        <end position="305"/>
    </location>
</feature>
<comment type="catalytic activity">
    <reaction evidence="9 10">
        <text>UDP-N-acetyl-alpha-D-muramoyl-L-alanine + D-glutamate + ATP = UDP-N-acetyl-alpha-D-muramoyl-L-alanyl-D-glutamate + ADP + phosphate + H(+)</text>
        <dbReference type="Rhea" id="RHEA:16429"/>
        <dbReference type="ChEBI" id="CHEBI:15378"/>
        <dbReference type="ChEBI" id="CHEBI:29986"/>
        <dbReference type="ChEBI" id="CHEBI:30616"/>
        <dbReference type="ChEBI" id="CHEBI:43474"/>
        <dbReference type="ChEBI" id="CHEBI:83898"/>
        <dbReference type="ChEBI" id="CHEBI:83900"/>
        <dbReference type="ChEBI" id="CHEBI:456216"/>
        <dbReference type="EC" id="6.3.2.9"/>
    </reaction>
</comment>
<gene>
    <name evidence="9 13" type="primary">murD</name>
    <name evidence="13" type="ORF">BHK69_25245</name>
</gene>
<dbReference type="SUPFAM" id="SSF51735">
    <property type="entry name" value="NAD(P)-binding Rossmann-fold domains"/>
    <property type="match status" value="1"/>
</dbReference>
<dbReference type="Pfam" id="PF08245">
    <property type="entry name" value="Mur_ligase_M"/>
    <property type="match status" value="1"/>
</dbReference>
<dbReference type="OrthoDB" id="9809796at2"/>
<comment type="subcellular location">
    <subcellularLocation>
        <location evidence="1 9 10">Cytoplasm</location>
    </subcellularLocation>
</comment>
<dbReference type="InterPro" id="IPR004101">
    <property type="entry name" value="Mur_ligase_C"/>
</dbReference>
<dbReference type="GO" id="GO:0004326">
    <property type="term" value="F:tetrahydrofolylpolyglutamate synthase activity"/>
    <property type="evidence" value="ECO:0007669"/>
    <property type="project" value="InterPro"/>
</dbReference>
<dbReference type="GO" id="GO:0051301">
    <property type="term" value="P:cell division"/>
    <property type="evidence" value="ECO:0007669"/>
    <property type="project" value="UniProtKB-KW"/>
</dbReference>
<dbReference type="InterPro" id="IPR036291">
    <property type="entry name" value="NAD(P)-bd_dom_sf"/>
</dbReference>
<dbReference type="Pfam" id="PF02875">
    <property type="entry name" value="Mur_ligase_C"/>
    <property type="match status" value="1"/>
</dbReference>
<evidence type="ECO:0000256" key="7">
    <source>
        <dbReference type="ARBA" id="ARBA00022840"/>
    </source>
</evidence>
<evidence type="ECO:0000256" key="2">
    <source>
        <dbReference type="ARBA" id="ARBA00004752"/>
    </source>
</evidence>
<keyword evidence="4 9" id="KW-0436">Ligase</keyword>
<keyword evidence="14" id="KW-1185">Reference proteome</keyword>
<evidence type="ECO:0000256" key="4">
    <source>
        <dbReference type="ARBA" id="ARBA00022598"/>
    </source>
</evidence>
<keyword evidence="3 9" id="KW-0963">Cytoplasm</keyword>
<dbReference type="GO" id="GO:0005737">
    <property type="term" value="C:cytoplasm"/>
    <property type="evidence" value="ECO:0007669"/>
    <property type="project" value="UniProtKB-SubCell"/>
</dbReference>
<keyword evidence="7 9" id="KW-0067">ATP-binding</keyword>
<evidence type="ECO:0000256" key="6">
    <source>
        <dbReference type="ARBA" id="ARBA00022741"/>
    </source>
</evidence>
<dbReference type="InterPro" id="IPR018109">
    <property type="entry name" value="Folylpolyglutamate_synth_CS"/>
</dbReference>
<dbReference type="PANTHER" id="PTHR43692">
    <property type="entry name" value="UDP-N-ACETYLMURAMOYLALANINE--D-GLUTAMATE LIGASE"/>
    <property type="match status" value="1"/>
</dbReference>
<dbReference type="RefSeq" id="WP_069692509.1">
    <property type="nucleotide sequence ID" value="NZ_CP017147.1"/>
</dbReference>
<dbReference type="InterPro" id="IPR005762">
    <property type="entry name" value="MurD"/>
</dbReference>